<proteinExistence type="predicted"/>
<protein>
    <recommendedName>
        <fullName evidence="1">BTB domain-containing protein</fullName>
    </recommendedName>
</protein>
<dbReference type="InterPro" id="IPR000210">
    <property type="entry name" value="BTB/POZ_dom"/>
</dbReference>
<name>A0A1L9PGP9_ASPVE</name>
<accession>A0A1L9PGP9</accession>
<gene>
    <name evidence="2" type="ORF">ASPVEDRAFT_82259</name>
</gene>
<evidence type="ECO:0000313" key="2">
    <source>
        <dbReference type="EMBL" id="OJJ00700.1"/>
    </source>
</evidence>
<evidence type="ECO:0000313" key="3">
    <source>
        <dbReference type="Proteomes" id="UP000184073"/>
    </source>
</evidence>
<dbReference type="RefSeq" id="XP_040666462.1">
    <property type="nucleotide sequence ID" value="XM_040817170.1"/>
</dbReference>
<dbReference type="PANTHER" id="PTHR47843">
    <property type="entry name" value="BTB DOMAIN-CONTAINING PROTEIN-RELATED"/>
    <property type="match status" value="1"/>
</dbReference>
<organism evidence="2 3">
    <name type="scientific">Aspergillus versicolor CBS 583.65</name>
    <dbReference type="NCBI Taxonomy" id="1036611"/>
    <lineage>
        <taxon>Eukaryota</taxon>
        <taxon>Fungi</taxon>
        <taxon>Dikarya</taxon>
        <taxon>Ascomycota</taxon>
        <taxon>Pezizomycotina</taxon>
        <taxon>Eurotiomycetes</taxon>
        <taxon>Eurotiomycetidae</taxon>
        <taxon>Eurotiales</taxon>
        <taxon>Aspergillaceae</taxon>
        <taxon>Aspergillus</taxon>
        <taxon>Aspergillus subgen. Nidulantes</taxon>
    </lineage>
</organism>
<reference evidence="3" key="1">
    <citation type="journal article" date="2017" name="Genome Biol.">
        <title>Comparative genomics reveals high biological diversity and specific adaptations in the industrially and medically important fungal genus Aspergillus.</title>
        <authorList>
            <person name="de Vries R.P."/>
            <person name="Riley R."/>
            <person name="Wiebenga A."/>
            <person name="Aguilar-Osorio G."/>
            <person name="Amillis S."/>
            <person name="Uchima C.A."/>
            <person name="Anderluh G."/>
            <person name="Asadollahi M."/>
            <person name="Askin M."/>
            <person name="Barry K."/>
            <person name="Battaglia E."/>
            <person name="Bayram O."/>
            <person name="Benocci T."/>
            <person name="Braus-Stromeyer S.A."/>
            <person name="Caldana C."/>
            <person name="Canovas D."/>
            <person name="Cerqueira G.C."/>
            <person name="Chen F."/>
            <person name="Chen W."/>
            <person name="Choi C."/>
            <person name="Clum A."/>
            <person name="Dos Santos R.A."/>
            <person name="Damasio A.R."/>
            <person name="Diallinas G."/>
            <person name="Emri T."/>
            <person name="Fekete E."/>
            <person name="Flipphi M."/>
            <person name="Freyberg S."/>
            <person name="Gallo A."/>
            <person name="Gournas C."/>
            <person name="Habgood R."/>
            <person name="Hainaut M."/>
            <person name="Harispe M.L."/>
            <person name="Henrissat B."/>
            <person name="Hilden K.S."/>
            <person name="Hope R."/>
            <person name="Hossain A."/>
            <person name="Karabika E."/>
            <person name="Karaffa L."/>
            <person name="Karanyi Z."/>
            <person name="Krasevec N."/>
            <person name="Kuo A."/>
            <person name="Kusch H."/>
            <person name="LaButti K."/>
            <person name="Lagendijk E.L."/>
            <person name="Lapidus A."/>
            <person name="Levasseur A."/>
            <person name="Lindquist E."/>
            <person name="Lipzen A."/>
            <person name="Logrieco A.F."/>
            <person name="MacCabe A."/>
            <person name="Maekelae M.R."/>
            <person name="Malavazi I."/>
            <person name="Melin P."/>
            <person name="Meyer V."/>
            <person name="Mielnichuk N."/>
            <person name="Miskei M."/>
            <person name="Molnar A.P."/>
            <person name="Mule G."/>
            <person name="Ngan C.Y."/>
            <person name="Orejas M."/>
            <person name="Orosz E."/>
            <person name="Ouedraogo J.P."/>
            <person name="Overkamp K.M."/>
            <person name="Park H.-S."/>
            <person name="Perrone G."/>
            <person name="Piumi F."/>
            <person name="Punt P.J."/>
            <person name="Ram A.F."/>
            <person name="Ramon A."/>
            <person name="Rauscher S."/>
            <person name="Record E."/>
            <person name="Riano-Pachon D.M."/>
            <person name="Robert V."/>
            <person name="Roehrig J."/>
            <person name="Ruller R."/>
            <person name="Salamov A."/>
            <person name="Salih N.S."/>
            <person name="Samson R.A."/>
            <person name="Sandor E."/>
            <person name="Sanguinetti M."/>
            <person name="Schuetze T."/>
            <person name="Sepcic K."/>
            <person name="Shelest E."/>
            <person name="Sherlock G."/>
            <person name="Sophianopoulou V."/>
            <person name="Squina F.M."/>
            <person name="Sun H."/>
            <person name="Susca A."/>
            <person name="Todd R.B."/>
            <person name="Tsang A."/>
            <person name="Unkles S.E."/>
            <person name="van de Wiele N."/>
            <person name="van Rossen-Uffink D."/>
            <person name="Oliveira J.V."/>
            <person name="Vesth T.C."/>
            <person name="Visser J."/>
            <person name="Yu J.-H."/>
            <person name="Zhou M."/>
            <person name="Andersen M.R."/>
            <person name="Archer D.B."/>
            <person name="Baker S.E."/>
            <person name="Benoit I."/>
            <person name="Brakhage A.A."/>
            <person name="Braus G.H."/>
            <person name="Fischer R."/>
            <person name="Frisvad J.C."/>
            <person name="Goldman G.H."/>
            <person name="Houbraken J."/>
            <person name="Oakley B."/>
            <person name="Pocsi I."/>
            <person name="Scazzocchio C."/>
            <person name="Seiboth B."/>
            <person name="vanKuyk P.A."/>
            <person name="Wortman J."/>
            <person name="Dyer P.S."/>
            <person name="Grigoriev I.V."/>
        </authorList>
    </citation>
    <scope>NUCLEOTIDE SEQUENCE [LARGE SCALE GENOMIC DNA]</scope>
    <source>
        <strain evidence="3">CBS 583.65</strain>
    </source>
</reference>
<dbReference type="Proteomes" id="UP000184073">
    <property type="component" value="Unassembled WGS sequence"/>
</dbReference>
<dbReference type="SUPFAM" id="SSF54695">
    <property type="entry name" value="POZ domain"/>
    <property type="match status" value="1"/>
</dbReference>
<dbReference type="InterPro" id="IPR011333">
    <property type="entry name" value="SKP1/BTB/POZ_sf"/>
</dbReference>
<dbReference type="Gene3D" id="3.30.710.10">
    <property type="entry name" value="Potassium Channel Kv1.1, Chain A"/>
    <property type="match status" value="1"/>
</dbReference>
<dbReference type="STRING" id="1036611.A0A1L9PGP9"/>
<dbReference type="PANTHER" id="PTHR47843:SF5">
    <property type="entry name" value="BTB_POZ DOMAIN PROTEIN"/>
    <property type="match status" value="1"/>
</dbReference>
<dbReference type="EMBL" id="KV878127">
    <property type="protein sequence ID" value="OJJ00700.1"/>
    <property type="molecule type" value="Genomic_DNA"/>
</dbReference>
<feature type="domain" description="BTB" evidence="1">
    <location>
        <begin position="38"/>
        <end position="97"/>
    </location>
</feature>
<dbReference type="VEuPathDB" id="FungiDB:ASPVEDRAFT_82259"/>
<dbReference type="PROSITE" id="PS50097">
    <property type="entry name" value="BTB"/>
    <property type="match status" value="1"/>
</dbReference>
<dbReference type="Pfam" id="PF00651">
    <property type="entry name" value="BTB"/>
    <property type="match status" value="1"/>
</dbReference>
<evidence type="ECO:0000259" key="1">
    <source>
        <dbReference type="PROSITE" id="PS50097"/>
    </source>
</evidence>
<sequence length="274" mass="31699">MANKQPTIKKPEMKESKNMNDGCLISSIQECFSSSRFSDLTIISAAQEFKVHKLVICGQSTYFSRLFNHNWKETRENMIRLEGDDPEAVVAMIHFMYGFDYEPISRERCQISPMPFHVGVYQVADKYDVPRLKEHARRKFASALKTCWKMDDFPATILDAYSTTLPTDRGLRDLIVSICLEYLDKLLKKDNFKAVLEEAPGFAADLLQHRRYAESTSYNCPSCTGVWRIQLPNPRKTFEYCPLCGTHNKTWWRYVKQDLRGTRQYAIEGSTVSS</sequence>
<dbReference type="GeneID" id="63732681"/>
<dbReference type="SMART" id="SM00225">
    <property type="entry name" value="BTB"/>
    <property type="match status" value="1"/>
</dbReference>
<dbReference type="OrthoDB" id="6359816at2759"/>
<dbReference type="CDD" id="cd18186">
    <property type="entry name" value="BTB_POZ_ZBTB_KLHL-like"/>
    <property type="match status" value="1"/>
</dbReference>
<dbReference type="AlphaFoldDB" id="A0A1L9PGP9"/>
<keyword evidence="3" id="KW-1185">Reference proteome</keyword>